<organism evidence="2 3">
    <name type="scientific">Lujinxingia vulgaris</name>
    <dbReference type="NCBI Taxonomy" id="2600176"/>
    <lineage>
        <taxon>Bacteria</taxon>
        <taxon>Deltaproteobacteria</taxon>
        <taxon>Bradymonadales</taxon>
        <taxon>Lujinxingiaceae</taxon>
        <taxon>Lujinxingia</taxon>
    </lineage>
</organism>
<sequence>MMTPSIFRSLNLPCDRRALLTLGAALALAACGSSQKVAVDPFAMAESERQKTDILDAPTNAPRRAVERPAEGPEELYMVPEADAQPGRTIDAQPDGWDLGALRTFDARQNVVEGTTRWSGPDDASFRATIDADEGFVYVWIEVRDDTIVDSHPQDLLDGVVISLRDPQLDTLLSSLPESMRRALDMRADAAIAINAFGQLANYRSSTPLPEGAALASTRPTQGGYVIEAALALEALPYITTMPLNEIAFRIDLLDTDDPAATRHEKQLSMLPQTRDDAPRFAIYETGGLLPRVAPTQGPPRFDALGAWRRSEQGWSFQPFEYIPQHWKVLEDLRQVAGQVVDKEPLPEICTGADREMWLVEVYEDRGRNNRVALVLCGSVPTSGGCAESATTQLVWANLRPEDGEMWRITQSFEIFEQDLNQCPFEPSGDRPLFRDFSLLPLNVVDASLWAVGWQMRHDRPRQRDHRAGIAFVDPRAPSPYIGDVQLRREEATATSRVAASSRVYLANLDQVEGYDLCEIEEIDTQSCSGFLEGCDTVSRGFERIPHVKNWQPQNHRFERYLLSNHPQCRASTGFDSIDGFKILQVGNRLGLIPTPKSP</sequence>
<feature type="chain" id="PRO_5023075637" description="Carbohydrate-binding domain-containing protein" evidence="1">
    <location>
        <begin position="30"/>
        <end position="599"/>
    </location>
</feature>
<protein>
    <recommendedName>
        <fullName evidence="4">Carbohydrate-binding domain-containing protein</fullName>
    </recommendedName>
</protein>
<gene>
    <name evidence="2" type="ORF">FRC96_13805</name>
</gene>
<proteinExistence type="predicted"/>
<dbReference type="Gene3D" id="2.60.40.1190">
    <property type="match status" value="1"/>
</dbReference>
<reference evidence="2 3" key="1">
    <citation type="submission" date="2019-08" db="EMBL/GenBank/DDBJ databases">
        <title>Bradymonadales sp. TMQ2.</title>
        <authorList>
            <person name="Liang Q."/>
        </authorList>
    </citation>
    <scope>NUCLEOTIDE SEQUENCE [LARGE SCALE GENOMIC DNA]</scope>
    <source>
        <strain evidence="2 3">TMQ2</strain>
    </source>
</reference>
<evidence type="ECO:0000313" key="3">
    <source>
        <dbReference type="Proteomes" id="UP000321046"/>
    </source>
</evidence>
<name>A0A5C6WYT6_9DELT</name>
<comment type="caution">
    <text evidence="2">The sequence shown here is derived from an EMBL/GenBank/DDBJ whole genome shotgun (WGS) entry which is preliminary data.</text>
</comment>
<accession>A0A5C6WYT6</accession>
<feature type="signal peptide" evidence="1">
    <location>
        <begin position="1"/>
        <end position="29"/>
    </location>
</feature>
<keyword evidence="1" id="KW-0732">Signal</keyword>
<dbReference type="AlphaFoldDB" id="A0A5C6WYT6"/>
<dbReference type="PROSITE" id="PS51318">
    <property type="entry name" value="TAT"/>
    <property type="match status" value="1"/>
</dbReference>
<dbReference type="EMBL" id="VOSL01000054">
    <property type="protein sequence ID" value="TXD34682.1"/>
    <property type="molecule type" value="Genomic_DNA"/>
</dbReference>
<evidence type="ECO:0000256" key="1">
    <source>
        <dbReference type="SAM" id="SignalP"/>
    </source>
</evidence>
<dbReference type="Proteomes" id="UP000321046">
    <property type="component" value="Unassembled WGS sequence"/>
</dbReference>
<dbReference type="InterPro" id="IPR006311">
    <property type="entry name" value="TAT_signal"/>
</dbReference>
<evidence type="ECO:0008006" key="4">
    <source>
        <dbReference type="Google" id="ProtNLM"/>
    </source>
</evidence>
<evidence type="ECO:0000313" key="2">
    <source>
        <dbReference type="EMBL" id="TXD34682.1"/>
    </source>
</evidence>